<protein>
    <submittedName>
        <fullName evidence="2">Uncharacterized protein</fullName>
    </submittedName>
</protein>
<dbReference type="OrthoDB" id="8967426at2"/>
<gene>
    <name evidence="2" type="ORF">L602_000200001370</name>
</gene>
<proteinExistence type="predicted"/>
<keyword evidence="3" id="KW-1185">Reference proteome</keyword>
<evidence type="ECO:0000256" key="1">
    <source>
        <dbReference type="SAM" id="Phobius"/>
    </source>
</evidence>
<evidence type="ECO:0000313" key="3">
    <source>
        <dbReference type="Proteomes" id="UP000318141"/>
    </source>
</evidence>
<reference evidence="2 3" key="1">
    <citation type="submission" date="2019-07" db="EMBL/GenBank/DDBJ databases">
        <title>Genome sequencing of lignin-degrading bacterial isolates.</title>
        <authorList>
            <person name="Gladden J."/>
        </authorList>
    </citation>
    <scope>NUCLEOTIDE SEQUENCE [LARGE SCALE GENOMIC DNA]</scope>
    <source>
        <strain evidence="2 3">J11</strain>
    </source>
</reference>
<dbReference type="AlphaFoldDB" id="A0A562BNE4"/>
<name>A0A562BNE4_9BURK</name>
<dbReference type="Proteomes" id="UP000318141">
    <property type="component" value="Unassembled WGS sequence"/>
</dbReference>
<feature type="transmembrane region" description="Helical" evidence="1">
    <location>
        <begin position="6"/>
        <end position="23"/>
    </location>
</feature>
<comment type="caution">
    <text evidence="2">The sequence shown here is derived from an EMBL/GenBank/DDBJ whole genome shotgun (WGS) entry which is preliminary data.</text>
</comment>
<sequence length="67" mass="8068">MRIFLGYFIWGLILAVPIALVFWKLDLMRSMPRWIQPRHRRAVRLPAQLEGIVIRGKRQRVAREKRS</sequence>
<keyword evidence="1" id="KW-1133">Transmembrane helix</keyword>
<organism evidence="2 3">
    <name type="scientific">Cupriavidus gilardii J11</name>
    <dbReference type="NCBI Taxonomy" id="936133"/>
    <lineage>
        <taxon>Bacteria</taxon>
        <taxon>Pseudomonadati</taxon>
        <taxon>Pseudomonadota</taxon>
        <taxon>Betaproteobacteria</taxon>
        <taxon>Burkholderiales</taxon>
        <taxon>Burkholderiaceae</taxon>
        <taxon>Cupriavidus</taxon>
    </lineage>
</organism>
<accession>A0A562BNE4</accession>
<keyword evidence="1" id="KW-0812">Transmembrane</keyword>
<evidence type="ECO:0000313" key="2">
    <source>
        <dbReference type="EMBL" id="TWG86736.1"/>
    </source>
</evidence>
<dbReference type="EMBL" id="VLJN01000012">
    <property type="protein sequence ID" value="TWG86736.1"/>
    <property type="molecule type" value="Genomic_DNA"/>
</dbReference>
<keyword evidence="1" id="KW-0472">Membrane</keyword>